<dbReference type="Pfam" id="PF02738">
    <property type="entry name" value="MoCoBD_1"/>
    <property type="match status" value="1"/>
</dbReference>
<evidence type="ECO:0000259" key="3">
    <source>
        <dbReference type="SMART" id="SM01008"/>
    </source>
</evidence>
<proteinExistence type="predicted"/>
<dbReference type="Gene3D" id="3.30.365.10">
    <property type="entry name" value="Aldehyde oxidase/xanthine dehydrogenase, molybdopterin binding domain"/>
    <property type="match status" value="4"/>
</dbReference>
<dbReference type="InterPro" id="IPR000674">
    <property type="entry name" value="Ald_Oxase/Xan_DH_a/b"/>
</dbReference>
<keyword evidence="5" id="KW-1185">Reference proteome</keyword>
<keyword evidence="1" id="KW-0500">Molybdenum</keyword>
<dbReference type="Pfam" id="PF20256">
    <property type="entry name" value="MoCoBD_2"/>
    <property type="match status" value="1"/>
</dbReference>
<evidence type="ECO:0000313" key="4">
    <source>
        <dbReference type="EMBL" id="RSD10228.1"/>
    </source>
</evidence>
<dbReference type="PANTHER" id="PTHR11908">
    <property type="entry name" value="XANTHINE DEHYDROGENASE"/>
    <property type="match status" value="1"/>
</dbReference>
<dbReference type="InterPro" id="IPR008274">
    <property type="entry name" value="AldOxase/xan_DH_MoCoBD1"/>
</dbReference>
<dbReference type="OrthoDB" id="9758509at2"/>
<dbReference type="GO" id="GO:0005506">
    <property type="term" value="F:iron ion binding"/>
    <property type="evidence" value="ECO:0007669"/>
    <property type="project" value="InterPro"/>
</dbReference>
<accession>A0A3R9EL05</accession>
<dbReference type="SUPFAM" id="SSF56003">
    <property type="entry name" value="Molybdenum cofactor-binding domain"/>
    <property type="match status" value="1"/>
</dbReference>
<sequence length="769" mass="80786">MRATTPWPRKDAFAFAGGTAGYVDDVRPPGLLHMAVVRSTRAHAGLVDVDTAATEAVPGVVRVLTGREAARHLRPMPYQFGEPELIGGRRSVLPALPVDVVRYVGEPIAVVAGETPGAARAGAAAVQVSYEDRPALLDASRFLGAGDLGAEDRRRLIAEHVIERGDVAAALAAAPYTLEQQFSVGRSTTAPLEPRGYVAEWDRAARTLLVHASHQQPFQLRAMLAEVLDLPVADVRVVVPNIGGSFGLKMSGQVEEPLVALLSMLCERPVKWIESRAECFLGGGREQVHRVRVGFDRTGRIHALRDHAVLPVGAESVSPGWRQSYVSAAVFPTAYDIEHIAVRSRVVATNEPPWHSCRGFGKEAPVFVMERIMDLVARRLGLDPAGVRRRNILTPQAMPHRMPSGYRIDSGDFGALLGQVLELAGDDPADQFEGTGIALEVTPEGGGHVSGRVVSGERQIIAAPESATVSLDERGRITVLSGVTDPGGGNTTVLARLAAEQLGTGRDRITVVQGDTALCPPGTGSASSRGVAVGGAAVVLAAGELADRLRRTAAGLTGVPAERIVLSGEAAHAGAAGSLTFDLLAKEITESGGTASVTRSYRPEPPHNPEFRYSYPYFSSGAYVARVRVDPLTGVVKLRALTAVHDCGRVLDPVLVEGQLQGAIAMGAGLALTEESRFDETGTSTTTSFKEYLVPRANDLPDFIIGHHETRAPATLLGAKGAGEAGVGGALAAIANAVDDVLHRLGAAPVTSVPLSPPVVTGLLDAGVR</sequence>
<dbReference type="InterPro" id="IPR046867">
    <property type="entry name" value="AldOxase/xan_DH_MoCoBD2"/>
</dbReference>
<reference evidence="4 5" key="1">
    <citation type="submission" date="2018-12" db="EMBL/GenBank/DDBJ databases">
        <title>Amycolatopsis eburnea sp. nov. actinomycete associate with arbuscular mycorrhiza fungal spore.</title>
        <authorList>
            <person name="Lumyong S."/>
            <person name="Chaiya L."/>
        </authorList>
    </citation>
    <scope>NUCLEOTIDE SEQUENCE [LARGE SCALE GENOMIC DNA]</scope>
    <source>
        <strain evidence="4 5">GLM-1</strain>
    </source>
</reference>
<dbReference type="InterPro" id="IPR037165">
    <property type="entry name" value="AldOxase/xan_DH_Mopterin-bd_sf"/>
</dbReference>
<dbReference type="EMBL" id="RSEC01000060">
    <property type="protein sequence ID" value="RSD10228.1"/>
    <property type="molecule type" value="Genomic_DNA"/>
</dbReference>
<gene>
    <name evidence="4" type="ORF">EIY87_35645</name>
</gene>
<dbReference type="PANTHER" id="PTHR11908:SF132">
    <property type="entry name" value="ALDEHYDE OXIDASE 1-RELATED"/>
    <property type="match status" value="1"/>
</dbReference>
<comment type="caution">
    <text evidence="4">The sequence shown here is derived from an EMBL/GenBank/DDBJ whole genome shotgun (WGS) entry which is preliminary data.</text>
</comment>
<dbReference type="GO" id="GO:0016491">
    <property type="term" value="F:oxidoreductase activity"/>
    <property type="evidence" value="ECO:0007669"/>
    <property type="project" value="UniProtKB-KW"/>
</dbReference>
<dbReference type="Proteomes" id="UP000267081">
    <property type="component" value="Unassembled WGS sequence"/>
</dbReference>
<dbReference type="SMART" id="SM01008">
    <property type="entry name" value="Ald_Xan_dh_C"/>
    <property type="match status" value="1"/>
</dbReference>
<dbReference type="SUPFAM" id="SSF54665">
    <property type="entry name" value="CO dehydrogenase molybdoprotein N-domain-like"/>
    <property type="match status" value="1"/>
</dbReference>
<feature type="domain" description="Aldehyde oxidase/xanthine dehydrogenase a/b hammerhead" evidence="3">
    <location>
        <begin position="17"/>
        <end position="134"/>
    </location>
</feature>
<dbReference type="Pfam" id="PF01315">
    <property type="entry name" value="Ald_Xan_dh_C"/>
    <property type="match status" value="1"/>
</dbReference>
<dbReference type="InterPro" id="IPR036856">
    <property type="entry name" value="Ald_Oxase/Xan_DH_a/b_sf"/>
</dbReference>
<organism evidence="4 5">
    <name type="scientific">Amycolatopsis eburnea</name>
    <dbReference type="NCBI Taxonomy" id="2267691"/>
    <lineage>
        <taxon>Bacteria</taxon>
        <taxon>Bacillati</taxon>
        <taxon>Actinomycetota</taxon>
        <taxon>Actinomycetes</taxon>
        <taxon>Pseudonocardiales</taxon>
        <taxon>Pseudonocardiaceae</taxon>
        <taxon>Amycolatopsis</taxon>
    </lineage>
</organism>
<evidence type="ECO:0000313" key="5">
    <source>
        <dbReference type="Proteomes" id="UP000267081"/>
    </source>
</evidence>
<protein>
    <submittedName>
        <fullName evidence="4">Carbon monoxide dehydrogenase</fullName>
    </submittedName>
</protein>
<dbReference type="Gene3D" id="3.90.1170.50">
    <property type="entry name" value="Aldehyde oxidase/xanthine dehydrogenase, a/b hammerhead"/>
    <property type="match status" value="1"/>
</dbReference>
<dbReference type="AlphaFoldDB" id="A0A3R9EL05"/>
<dbReference type="InterPro" id="IPR016208">
    <property type="entry name" value="Ald_Oxase/xanthine_DH-like"/>
</dbReference>
<keyword evidence="2" id="KW-0560">Oxidoreductase</keyword>
<name>A0A3R9EL05_9PSEU</name>
<evidence type="ECO:0000256" key="1">
    <source>
        <dbReference type="ARBA" id="ARBA00022505"/>
    </source>
</evidence>
<evidence type="ECO:0000256" key="2">
    <source>
        <dbReference type="ARBA" id="ARBA00023002"/>
    </source>
</evidence>
<dbReference type="RefSeq" id="WP_125314358.1">
    <property type="nucleotide sequence ID" value="NZ_RSEC01000060.1"/>
</dbReference>